<protein>
    <submittedName>
        <fullName evidence="1">Uncharacterized protein</fullName>
    </submittedName>
</protein>
<reference evidence="1 2" key="1">
    <citation type="submission" date="2014-06" db="EMBL/GenBank/DDBJ databases">
        <authorList>
            <person name="Bishop-Lilly K.A."/>
            <person name="Broomall S.M."/>
            <person name="Chain P.S."/>
            <person name="Chertkov O."/>
            <person name="Coyne S.R."/>
            <person name="Daligault H.E."/>
            <person name="Davenport K.W."/>
            <person name="Erkkila T."/>
            <person name="Frey K.G."/>
            <person name="Gibbons H.S."/>
            <person name="Gu W."/>
            <person name="Jaissle J."/>
            <person name="Johnson S.L."/>
            <person name="Koroleva G.I."/>
            <person name="Ladner J.T."/>
            <person name="Lo C.-C."/>
            <person name="Minogue T.D."/>
            <person name="Munk C."/>
            <person name="Palacios G.F."/>
            <person name="Redden C.L."/>
            <person name="Rosenzweig C.N."/>
            <person name="Scholz M.B."/>
            <person name="Teshima H."/>
            <person name="Xu Y."/>
        </authorList>
    </citation>
    <scope>NUCLEOTIDE SEQUENCE [LARGE SCALE GENOMIC DNA]</scope>
    <source>
        <strain evidence="1 2">EO147</strain>
    </source>
</reference>
<gene>
    <name evidence="1" type="ORF">DM82_5869</name>
</gene>
<accession>A0AAI8FRM8</accession>
<evidence type="ECO:0000313" key="2">
    <source>
        <dbReference type="Proteomes" id="UP000029424"/>
    </source>
</evidence>
<dbReference type="KEGG" id="bok:DM82_5869"/>
<dbReference type="Proteomes" id="UP000029424">
    <property type="component" value="Chromosome 2"/>
</dbReference>
<proteinExistence type="predicted"/>
<name>A0AAI8FRM8_9BURK</name>
<evidence type="ECO:0000313" key="1">
    <source>
        <dbReference type="EMBL" id="AIO70891.1"/>
    </source>
</evidence>
<keyword evidence="2" id="KW-1185">Reference proteome</keyword>
<dbReference type="AlphaFoldDB" id="A0AAI8FRM8"/>
<organism evidence="1 2">
    <name type="scientific">Burkholderia oklahomensis</name>
    <dbReference type="NCBI Taxonomy" id="342113"/>
    <lineage>
        <taxon>Bacteria</taxon>
        <taxon>Pseudomonadati</taxon>
        <taxon>Pseudomonadota</taxon>
        <taxon>Betaproteobacteria</taxon>
        <taxon>Burkholderiales</taxon>
        <taxon>Burkholderiaceae</taxon>
        <taxon>Burkholderia</taxon>
        <taxon>pseudomallei group</taxon>
    </lineage>
</organism>
<dbReference type="EMBL" id="CP008727">
    <property type="protein sequence ID" value="AIO70891.1"/>
    <property type="molecule type" value="Genomic_DNA"/>
</dbReference>
<sequence length="36" mass="4162">MVDAVEAEATAEGKTPFTMDRLRRFLDVEREDSDLF</sequence>